<dbReference type="Pfam" id="PF07179">
    <property type="entry name" value="SseB"/>
    <property type="match status" value="1"/>
</dbReference>
<name>A0A918EBI4_9ACTN</name>
<comment type="caution">
    <text evidence="2">The sequence shown here is derived from an EMBL/GenBank/DDBJ whole genome shotgun (WGS) entry which is preliminary data.</text>
</comment>
<protein>
    <recommendedName>
        <fullName evidence="1">SseB protein N-terminal domain-containing protein</fullName>
    </recommendedName>
</protein>
<organism evidence="2 3">
    <name type="scientific">Nonomuraea glycinis</name>
    <dbReference type="NCBI Taxonomy" id="2047744"/>
    <lineage>
        <taxon>Bacteria</taxon>
        <taxon>Bacillati</taxon>
        <taxon>Actinomycetota</taxon>
        <taxon>Actinomycetes</taxon>
        <taxon>Streptosporangiales</taxon>
        <taxon>Streptosporangiaceae</taxon>
        <taxon>Nonomuraea</taxon>
    </lineage>
</organism>
<evidence type="ECO:0000313" key="2">
    <source>
        <dbReference type="EMBL" id="GGP17458.1"/>
    </source>
</evidence>
<feature type="domain" description="SseB protein N-terminal" evidence="1">
    <location>
        <begin position="20"/>
        <end position="123"/>
    </location>
</feature>
<evidence type="ECO:0000313" key="3">
    <source>
        <dbReference type="Proteomes" id="UP000660745"/>
    </source>
</evidence>
<sequence length="297" mass="32046">MNYCEAVRPGNDFEERLWAAHEAGQNALCLSLLRDADFALPITAAAAAGAEPVAWATAEGPDRTWVLAYTSVEAMREAGGDMAVHCRATSLVELAAGWPDPRWGLAINPGLPVGFMLEPGTVARLAVPTLAQDLLLDPGSGVPVVQKLLGPADIHALLAGGEPRISGYCHHALDVSHIATPVVLAEALGQPEMINDAGSLNLLRWRPVGPDLYRTPYGGIDEESRDAVAGWVVEEPPFVGMGLVPNVDQVIREYRIYGVELPHGAEIWELTVAGTEHRRAIYHGDLRRWLLIQVQAR</sequence>
<dbReference type="InterPro" id="IPR009839">
    <property type="entry name" value="SseB_N"/>
</dbReference>
<reference evidence="2" key="1">
    <citation type="journal article" date="2014" name="Int. J. Syst. Evol. Microbiol.">
        <title>Complete genome sequence of Corynebacterium casei LMG S-19264T (=DSM 44701T), isolated from a smear-ripened cheese.</title>
        <authorList>
            <consortium name="US DOE Joint Genome Institute (JGI-PGF)"/>
            <person name="Walter F."/>
            <person name="Albersmeier A."/>
            <person name="Kalinowski J."/>
            <person name="Ruckert C."/>
        </authorList>
    </citation>
    <scope>NUCLEOTIDE SEQUENCE</scope>
    <source>
        <strain evidence="2">CGMCC 4.7430</strain>
    </source>
</reference>
<dbReference type="EMBL" id="BMNK01000024">
    <property type="protein sequence ID" value="GGP17458.1"/>
    <property type="molecule type" value="Genomic_DNA"/>
</dbReference>
<proteinExistence type="predicted"/>
<gene>
    <name evidence="2" type="ORF">GCM10012278_85810</name>
</gene>
<dbReference type="Proteomes" id="UP000660745">
    <property type="component" value="Unassembled WGS sequence"/>
</dbReference>
<keyword evidence="3" id="KW-1185">Reference proteome</keyword>
<reference evidence="2" key="2">
    <citation type="submission" date="2020-09" db="EMBL/GenBank/DDBJ databases">
        <authorList>
            <person name="Sun Q."/>
            <person name="Zhou Y."/>
        </authorList>
    </citation>
    <scope>NUCLEOTIDE SEQUENCE</scope>
    <source>
        <strain evidence="2">CGMCC 4.7430</strain>
    </source>
</reference>
<accession>A0A918EBI4</accession>
<evidence type="ECO:0000259" key="1">
    <source>
        <dbReference type="Pfam" id="PF07179"/>
    </source>
</evidence>
<dbReference type="AlphaFoldDB" id="A0A918EBI4"/>